<protein>
    <recommendedName>
        <fullName evidence="3">PPM-type phosphatase domain-containing protein</fullName>
    </recommendedName>
</protein>
<reference evidence="1 2" key="1">
    <citation type="journal article" date="2017" name="Nat. Commun.">
        <title>Genome assembly with in vitro proximity ligation data and whole-genome triplication in lettuce.</title>
        <authorList>
            <person name="Reyes-Chin-Wo S."/>
            <person name="Wang Z."/>
            <person name="Yang X."/>
            <person name="Kozik A."/>
            <person name="Arikit S."/>
            <person name="Song C."/>
            <person name="Xia L."/>
            <person name="Froenicke L."/>
            <person name="Lavelle D.O."/>
            <person name="Truco M.J."/>
            <person name="Xia R."/>
            <person name="Zhu S."/>
            <person name="Xu C."/>
            <person name="Xu H."/>
            <person name="Xu X."/>
            <person name="Cox K."/>
            <person name="Korf I."/>
            <person name="Meyers B.C."/>
            <person name="Michelmore R.W."/>
        </authorList>
    </citation>
    <scope>NUCLEOTIDE SEQUENCE [LARGE SCALE GENOMIC DNA]</scope>
    <source>
        <strain evidence="2">cv. Salinas</strain>
        <tissue evidence="1">Seedlings</tissue>
    </source>
</reference>
<accession>A0A9R1VZE4</accession>
<evidence type="ECO:0008006" key="3">
    <source>
        <dbReference type="Google" id="ProtNLM"/>
    </source>
</evidence>
<dbReference type="InterPro" id="IPR036457">
    <property type="entry name" value="PPM-type-like_dom_sf"/>
</dbReference>
<dbReference type="Proteomes" id="UP000235145">
    <property type="component" value="Unassembled WGS sequence"/>
</dbReference>
<comment type="caution">
    <text evidence="1">The sequence shown here is derived from an EMBL/GenBank/DDBJ whole genome shotgun (WGS) entry which is preliminary data.</text>
</comment>
<organism evidence="1 2">
    <name type="scientific">Lactuca sativa</name>
    <name type="common">Garden lettuce</name>
    <dbReference type="NCBI Taxonomy" id="4236"/>
    <lineage>
        <taxon>Eukaryota</taxon>
        <taxon>Viridiplantae</taxon>
        <taxon>Streptophyta</taxon>
        <taxon>Embryophyta</taxon>
        <taxon>Tracheophyta</taxon>
        <taxon>Spermatophyta</taxon>
        <taxon>Magnoliopsida</taxon>
        <taxon>eudicotyledons</taxon>
        <taxon>Gunneridae</taxon>
        <taxon>Pentapetalae</taxon>
        <taxon>asterids</taxon>
        <taxon>campanulids</taxon>
        <taxon>Asterales</taxon>
        <taxon>Asteraceae</taxon>
        <taxon>Cichorioideae</taxon>
        <taxon>Cichorieae</taxon>
        <taxon>Lactucinae</taxon>
        <taxon>Lactuca</taxon>
    </lineage>
</organism>
<sequence length="88" mass="10686">MSFLMLVWLFQLHTYHLVYLTRLPFFFYAIFDGHYSSITTSYLKNHAMKLFFQEYELPQSSYKRLSFLMDVKHSHYKAFLLADQTLTN</sequence>
<dbReference type="EMBL" id="NBSK02000004">
    <property type="protein sequence ID" value="KAJ0213495.1"/>
    <property type="molecule type" value="Genomic_DNA"/>
</dbReference>
<gene>
    <name evidence="1" type="ORF">LSAT_V11C400173220</name>
</gene>
<keyword evidence="2" id="KW-1185">Reference proteome</keyword>
<proteinExistence type="predicted"/>
<name>A0A9R1VZE4_LACSA</name>
<evidence type="ECO:0000313" key="2">
    <source>
        <dbReference type="Proteomes" id="UP000235145"/>
    </source>
</evidence>
<evidence type="ECO:0000313" key="1">
    <source>
        <dbReference type="EMBL" id="KAJ0213495.1"/>
    </source>
</evidence>
<dbReference type="AlphaFoldDB" id="A0A9R1VZE4"/>
<dbReference type="SUPFAM" id="SSF81606">
    <property type="entry name" value="PP2C-like"/>
    <property type="match status" value="1"/>
</dbReference>